<keyword evidence="5" id="KW-1185">Reference proteome</keyword>
<dbReference type="GO" id="GO:0004519">
    <property type="term" value="F:endonuclease activity"/>
    <property type="evidence" value="ECO:0007669"/>
    <property type="project" value="UniProtKB-KW"/>
</dbReference>
<dbReference type="Gene3D" id="3.60.10.10">
    <property type="entry name" value="Endonuclease/exonuclease/phosphatase"/>
    <property type="match status" value="1"/>
</dbReference>
<dbReference type="RefSeq" id="WP_182619807.1">
    <property type="nucleotide sequence ID" value="NZ_BAAATF010000017.1"/>
</dbReference>
<dbReference type="AlphaFoldDB" id="A0A7W3PG96"/>
<keyword evidence="4" id="KW-0269">Exonuclease</keyword>
<evidence type="ECO:0000256" key="1">
    <source>
        <dbReference type="SAM" id="MobiDB-lite"/>
    </source>
</evidence>
<comment type="caution">
    <text evidence="4">The sequence shown here is derived from an EMBL/GenBank/DDBJ whole genome shotgun (WGS) entry which is preliminary data.</text>
</comment>
<feature type="chain" id="PRO_5030641815" evidence="2">
    <location>
        <begin position="33"/>
        <end position="447"/>
    </location>
</feature>
<organism evidence="4 5">
    <name type="scientific">Promicromonospora sukumoe</name>
    <dbReference type="NCBI Taxonomy" id="88382"/>
    <lineage>
        <taxon>Bacteria</taxon>
        <taxon>Bacillati</taxon>
        <taxon>Actinomycetota</taxon>
        <taxon>Actinomycetes</taxon>
        <taxon>Micrococcales</taxon>
        <taxon>Promicromonosporaceae</taxon>
        <taxon>Promicromonospora</taxon>
    </lineage>
</organism>
<dbReference type="SUPFAM" id="SSF56219">
    <property type="entry name" value="DNase I-like"/>
    <property type="match status" value="1"/>
</dbReference>
<keyword evidence="2" id="KW-0732">Signal</keyword>
<dbReference type="EMBL" id="JACGWV010000002">
    <property type="protein sequence ID" value="MBA8810748.1"/>
    <property type="molecule type" value="Genomic_DNA"/>
</dbReference>
<evidence type="ECO:0000259" key="3">
    <source>
        <dbReference type="Pfam" id="PF03372"/>
    </source>
</evidence>
<protein>
    <submittedName>
        <fullName evidence="4">Endonuclease/exonuclease/phosphatase family metal-dependent hydrolase</fullName>
    </submittedName>
</protein>
<proteinExistence type="predicted"/>
<keyword evidence="4" id="KW-0540">Nuclease</keyword>
<name>A0A7W3PG96_9MICO</name>
<dbReference type="GO" id="GO:0004527">
    <property type="term" value="F:exonuclease activity"/>
    <property type="evidence" value="ECO:0007669"/>
    <property type="project" value="UniProtKB-KW"/>
</dbReference>
<feature type="region of interest" description="Disordered" evidence="1">
    <location>
        <begin position="35"/>
        <end position="64"/>
    </location>
</feature>
<keyword evidence="4" id="KW-0255">Endonuclease</keyword>
<sequence length="447" mass="47419">MRASTPSRLTGAAAAAALLAGAFLASASTATAGTVPAGTTPDDGPAATSATTSSAGHDRNHGKPRALRVATYNLSLNRATEGELVADLSTGDDIQAATVAEVIQHANPDVVLLNEFDYSGDADPYAATDLFRENYLEVRQGTGKPVEYPYAFVAPSNTGIPSGFDLNNDGTVGGGDDALGFGLFPGQYGMVVLSKYPIQHRDVRTFQDFRWQDMPGALLPDDPATPAPADWYSAEELAVLPLSSKSHWDVPVRVGRETVHVLAAHPTPPSFDGAEDRNGLRNHDEIRLWADYVRGGRSARYIYDDEGRRGGLRPGSSFVIVGDYNADPLDGDSATGGDGVPAIDQLLRHSRITDPRPTSAGASEASALQAGANLTHEGDPALDTADFADTTPGNLRVDYVLPSRDLRVRDAGVFWPAAADPLSRLTGVYPFPSSDHRLTWTDVKLPK</sequence>
<evidence type="ECO:0000256" key="2">
    <source>
        <dbReference type="SAM" id="SignalP"/>
    </source>
</evidence>
<feature type="signal peptide" evidence="2">
    <location>
        <begin position="1"/>
        <end position="32"/>
    </location>
</feature>
<dbReference type="InterPro" id="IPR036691">
    <property type="entry name" value="Endo/exonu/phosph_ase_sf"/>
</dbReference>
<feature type="compositionally biased region" description="Low complexity" evidence="1">
    <location>
        <begin position="35"/>
        <end position="55"/>
    </location>
</feature>
<accession>A0A7W3PG96</accession>
<dbReference type="Pfam" id="PF03372">
    <property type="entry name" value="Exo_endo_phos"/>
    <property type="match status" value="1"/>
</dbReference>
<feature type="domain" description="Endonuclease/exonuclease/phosphatase" evidence="3">
    <location>
        <begin position="71"/>
        <end position="436"/>
    </location>
</feature>
<dbReference type="InterPro" id="IPR005135">
    <property type="entry name" value="Endo/exonuclease/phosphatase"/>
</dbReference>
<reference evidence="4 5" key="1">
    <citation type="submission" date="2020-07" db="EMBL/GenBank/DDBJ databases">
        <title>Sequencing the genomes of 1000 actinobacteria strains.</title>
        <authorList>
            <person name="Klenk H.-P."/>
        </authorList>
    </citation>
    <scope>NUCLEOTIDE SEQUENCE [LARGE SCALE GENOMIC DNA]</scope>
    <source>
        <strain evidence="4 5">DSM 44121</strain>
    </source>
</reference>
<keyword evidence="4" id="KW-0378">Hydrolase</keyword>
<evidence type="ECO:0000313" key="4">
    <source>
        <dbReference type="EMBL" id="MBA8810748.1"/>
    </source>
</evidence>
<evidence type="ECO:0000313" key="5">
    <source>
        <dbReference type="Proteomes" id="UP000540568"/>
    </source>
</evidence>
<gene>
    <name evidence="4" type="ORF">FHX71_004724</name>
</gene>
<dbReference type="Proteomes" id="UP000540568">
    <property type="component" value="Unassembled WGS sequence"/>
</dbReference>